<reference evidence="2 3" key="1">
    <citation type="submission" date="2018-02" db="EMBL/GenBank/DDBJ databases">
        <title>The genomes of Aspergillus section Nigri reveals drivers in fungal speciation.</title>
        <authorList>
            <consortium name="DOE Joint Genome Institute"/>
            <person name="Vesth T.C."/>
            <person name="Nybo J."/>
            <person name="Theobald S."/>
            <person name="Brandl J."/>
            <person name="Frisvad J.C."/>
            <person name="Nielsen K.F."/>
            <person name="Lyhne E.K."/>
            <person name="Kogle M.E."/>
            <person name="Kuo A."/>
            <person name="Riley R."/>
            <person name="Clum A."/>
            <person name="Nolan M."/>
            <person name="Lipzen A."/>
            <person name="Salamov A."/>
            <person name="Henrissat B."/>
            <person name="Wiebenga A."/>
            <person name="De vries R.P."/>
            <person name="Grigoriev I.V."/>
            <person name="Mortensen U.H."/>
            <person name="Andersen M.R."/>
            <person name="Baker S.E."/>
        </authorList>
    </citation>
    <scope>NUCLEOTIDE SEQUENCE [LARGE SCALE GENOMIC DNA]</scope>
    <source>
        <strain evidence="2 3">CBS 313.89</strain>
    </source>
</reference>
<name>A0A8G1S3M9_9EURO</name>
<feature type="domain" description="DUF7587" evidence="1">
    <location>
        <begin position="43"/>
        <end position="180"/>
    </location>
</feature>
<dbReference type="OrthoDB" id="3483554at2759"/>
<dbReference type="EMBL" id="KZ824624">
    <property type="protein sequence ID" value="RAK81891.1"/>
    <property type="molecule type" value="Genomic_DNA"/>
</dbReference>
<keyword evidence="3" id="KW-1185">Reference proteome</keyword>
<protein>
    <recommendedName>
        <fullName evidence="1">DUF7587 domain-containing protein</fullName>
    </recommendedName>
</protein>
<evidence type="ECO:0000313" key="2">
    <source>
        <dbReference type="EMBL" id="RAK81891.1"/>
    </source>
</evidence>
<dbReference type="Pfam" id="PF24494">
    <property type="entry name" value="DUF7587"/>
    <property type="match status" value="1"/>
</dbReference>
<dbReference type="RefSeq" id="XP_040805901.1">
    <property type="nucleotide sequence ID" value="XM_040939463.1"/>
</dbReference>
<evidence type="ECO:0000313" key="3">
    <source>
        <dbReference type="Proteomes" id="UP000249789"/>
    </source>
</evidence>
<dbReference type="VEuPathDB" id="FungiDB:BO72DRAFT_180675"/>
<accession>A0A8G1S3M9</accession>
<dbReference type="AlphaFoldDB" id="A0A8G1S3M9"/>
<proteinExistence type="predicted"/>
<dbReference type="InterPro" id="IPR056009">
    <property type="entry name" value="DUF7587"/>
</dbReference>
<gene>
    <name evidence="2" type="ORF">BO72DRAFT_180675</name>
</gene>
<organism evidence="2 3">
    <name type="scientific">Aspergillus fijiensis CBS 313.89</name>
    <dbReference type="NCBI Taxonomy" id="1448319"/>
    <lineage>
        <taxon>Eukaryota</taxon>
        <taxon>Fungi</taxon>
        <taxon>Dikarya</taxon>
        <taxon>Ascomycota</taxon>
        <taxon>Pezizomycotina</taxon>
        <taxon>Eurotiomycetes</taxon>
        <taxon>Eurotiomycetidae</taxon>
        <taxon>Eurotiales</taxon>
        <taxon>Aspergillaceae</taxon>
        <taxon>Aspergillus</taxon>
    </lineage>
</organism>
<dbReference type="GeneID" id="63856796"/>
<sequence length="221" mass="26012">MAENNLFSRVTVPSLLQSPQEQEEFIHPWGSTFSVNIDSPLLRTWDYYSGSQPNNSGECLARLPRGRLDTSEIRKDYLTIHADHKIWEPTPFISFTQSSQELQDNANWRMSKRGSQTITVVNANVRVDKGLPVLNMADEMRYYGVSDPYNRRDEYYRNHYICLWEITEEEIVGNWEWDELLRNGCWYEQVILPAFKEHNNRYMASKEAFKLSALWDALFDV</sequence>
<evidence type="ECO:0000259" key="1">
    <source>
        <dbReference type="Pfam" id="PF24494"/>
    </source>
</evidence>
<dbReference type="Proteomes" id="UP000249789">
    <property type="component" value="Unassembled WGS sequence"/>
</dbReference>